<dbReference type="InterPro" id="IPR011006">
    <property type="entry name" value="CheY-like_superfamily"/>
</dbReference>
<dbReference type="EMBL" id="JAPWGL010000004">
    <property type="protein sequence ID" value="MCZ4224508.1"/>
    <property type="molecule type" value="Genomic_DNA"/>
</dbReference>
<evidence type="ECO:0000256" key="1">
    <source>
        <dbReference type="ARBA" id="ARBA00022553"/>
    </source>
</evidence>
<dbReference type="PANTHER" id="PTHR44591">
    <property type="entry name" value="STRESS RESPONSE REGULATOR PROTEIN 1"/>
    <property type="match status" value="1"/>
</dbReference>
<dbReference type="InterPro" id="IPR001789">
    <property type="entry name" value="Sig_transdc_resp-reg_receiver"/>
</dbReference>
<dbReference type="Pfam" id="PF00072">
    <property type="entry name" value="Response_reg"/>
    <property type="match status" value="1"/>
</dbReference>
<sequence length="118" mass="13213">MQKRILAIDDDNDLLEVFPMIFKDRDYLLKGITDISDLDKTVGDFKPDLILLDIWIGAIDGRVVCNYLKSHEETADIPIVLISGVLIDIDDVNCTPDAILQKPFEIGDLLGVTNELLN</sequence>
<reference evidence="4" key="1">
    <citation type="submission" date="2022-12" db="EMBL/GenBank/DDBJ databases">
        <title>Genome sequence of SJ11.</title>
        <authorList>
            <person name="Woo H."/>
        </authorList>
    </citation>
    <scope>NUCLEOTIDE SEQUENCE</scope>
    <source>
        <strain evidence="4">SJ11</strain>
    </source>
</reference>
<evidence type="ECO:0000313" key="5">
    <source>
        <dbReference type="Proteomes" id="UP001144341"/>
    </source>
</evidence>
<dbReference type="Proteomes" id="UP001144341">
    <property type="component" value="Unassembled WGS sequence"/>
</dbReference>
<name>A0ABT4KZZ8_9SPHI</name>
<evidence type="ECO:0000259" key="3">
    <source>
        <dbReference type="PROSITE" id="PS50110"/>
    </source>
</evidence>
<protein>
    <submittedName>
        <fullName evidence="4">Response regulator</fullName>
    </submittedName>
</protein>
<dbReference type="PANTHER" id="PTHR44591:SF3">
    <property type="entry name" value="RESPONSE REGULATORY DOMAIN-CONTAINING PROTEIN"/>
    <property type="match status" value="1"/>
</dbReference>
<organism evidence="4 5">
    <name type="scientific">Pedobacter rhodius</name>
    <dbReference type="NCBI Taxonomy" id="3004098"/>
    <lineage>
        <taxon>Bacteria</taxon>
        <taxon>Pseudomonadati</taxon>
        <taxon>Bacteroidota</taxon>
        <taxon>Sphingobacteriia</taxon>
        <taxon>Sphingobacteriales</taxon>
        <taxon>Sphingobacteriaceae</taxon>
        <taxon>Pedobacter</taxon>
    </lineage>
</organism>
<evidence type="ECO:0000313" key="4">
    <source>
        <dbReference type="EMBL" id="MCZ4224508.1"/>
    </source>
</evidence>
<keyword evidence="5" id="KW-1185">Reference proteome</keyword>
<evidence type="ECO:0000256" key="2">
    <source>
        <dbReference type="PROSITE-ProRule" id="PRU00169"/>
    </source>
</evidence>
<dbReference type="PROSITE" id="PS50110">
    <property type="entry name" value="RESPONSE_REGULATORY"/>
    <property type="match status" value="1"/>
</dbReference>
<feature type="modified residue" description="4-aspartylphosphate" evidence="2">
    <location>
        <position position="53"/>
    </location>
</feature>
<keyword evidence="1 2" id="KW-0597">Phosphoprotein</keyword>
<feature type="domain" description="Response regulatory" evidence="3">
    <location>
        <begin position="4"/>
        <end position="117"/>
    </location>
</feature>
<comment type="caution">
    <text evidence="4">The sequence shown here is derived from an EMBL/GenBank/DDBJ whole genome shotgun (WGS) entry which is preliminary data.</text>
</comment>
<dbReference type="SMART" id="SM00448">
    <property type="entry name" value="REC"/>
    <property type="match status" value="1"/>
</dbReference>
<dbReference type="InterPro" id="IPR050595">
    <property type="entry name" value="Bact_response_regulator"/>
</dbReference>
<dbReference type="RefSeq" id="WP_269416293.1">
    <property type="nucleotide sequence ID" value="NZ_JAPWGL010000004.1"/>
</dbReference>
<accession>A0ABT4KZZ8</accession>
<gene>
    <name evidence="4" type="ORF">O0931_14455</name>
</gene>
<dbReference type="SUPFAM" id="SSF52172">
    <property type="entry name" value="CheY-like"/>
    <property type="match status" value="1"/>
</dbReference>
<dbReference type="Gene3D" id="3.40.50.2300">
    <property type="match status" value="1"/>
</dbReference>
<proteinExistence type="predicted"/>